<keyword evidence="1" id="KW-1133">Transmembrane helix</keyword>
<protein>
    <submittedName>
        <fullName evidence="2">Uncharacterized protein</fullName>
    </submittedName>
</protein>
<evidence type="ECO:0000256" key="1">
    <source>
        <dbReference type="SAM" id="Phobius"/>
    </source>
</evidence>
<keyword evidence="1" id="KW-0812">Transmembrane</keyword>
<proteinExistence type="predicted"/>
<dbReference type="Proteomes" id="UP000277580">
    <property type="component" value="Unassembled WGS sequence"/>
</dbReference>
<accession>A0A3N4LE31</accession>
<keyword evidence="3" id="KW-1185">Reference proteome</keyword>
<evidence type="ECO:0000313" key="2">
    <source>
        <dbReference type="EMBL" id="RPB16195.1"/>
    </source>
</evidence>
<keyword evidence="1" id="KW-0472">Membrane</keyword>
<feature type="transmembrane region" description="Helical" evidence="1">
    <location>
        <begin position="6"/>
        <end position="29"/>
    </location>
</feature>
<name>A0A3N4LE31_9PEZI</name>
<dbReference type="EMBL" id="ML119110">
    <property type="protein sequence ID" value="RPB16195.1"/>
    <property type="molecule type" value="Genomic_DNA"/>
</dbReference>
<sequence>MAGTIANFITTSLLTLTCATILFIAYRIALRPMLQSMNVPLQTLFSGPGRVMLPDDADLEEGFRDDSDEEGEGDVRVPGYWVLGGEGRGGEDKLL</sequence>
<reference evidence="2 3" key="1">
    <citation type="journal article" date="2018" name="Nat. Ecol. Evol.">
        <title>Pezizomycetes genomes reveal the molecular basis of ectomycorrhizal truffle lifestyle.</title>
        <authorList>
            <person name="Murat C."/>
            <person name="Payen T."/>
            <person name="Noel B."/>
            <person name="Kuo A."/>
            <person name="Morin E."/>
            <person name="Chen J."/>
            <person name="Kohler A."/>
            <person name="Krizsan K."/>
            <person name="Balestrini R."/>
            <person name="Da Silva C."/>
            <person name="Montanini B."/>
            <person name="Hainaut M."/>
            <person name="Levati E."/>
            <person name="Barry K.W."/>
            <person name="Belfiori B."/>
            <person name="Cichocki N."/>
            <person name="Clum A."/>
            <person name="Dockter R.B."/>
            <person name="Fauchery L."/>
            <person name="Guy J."/>
            <person name="Iotti M."/>
            <person name="Le Tacon F."/>
            <person name="Lindquist E.A."/>
            <person name="Lipzen A."/>
            <person name="Malagnac F."/>
            <person name="Mello A."/>
            <person name="Molinier V."/>
            <person name="Miyauchi S."/>
            <person name="Poulain J."/>
            <person name="Riccioni C."/>
            <person name="Rubini A."/>
            <person name="Sitrit Y."/>
            <person name="Splivallo R."/>
            <person name="Traeger S."/>
            <person name="Wang M."/>
            <person name="Zifcakova L."/>
            <person name="Wipf D."/>
            <person name="Zambonelli A."/>
            <person name="Paolocci F."/>
            <person name="Nowrousian M."/>
            <person name="Ottonello S."/>
            <person name="Baldrian P."/>
            <person name="Spatafora J.W."/>
            <person name="Henrissat B."/>
            <person name="Nagy L.G."/>
            <person name="Aury J.M."/>
            <person name="Wincker P."/>
            <person name="Grigoriev I.V."/>
            <person name="Bonfante P."/>
            <person name="Martin F.M."/>
        </authorList>
    </citation>
    <scope>NUCLEOTIDE SEQUENCE [LARGE SCALE GENOMIC DNA]</scope>
    <source>
        <strain evidence="2 3">CCBAS932</strain>
    </source>
</reference>
<dbReference type="AlphaFoldDB" id="A0A3N4LE31"/>
<evidence type="ECO:0000313" key="3">
    <source>
        <dbReference type="Proteomes" id="UP000277580"/>
    </source>
</evidence>
<gene>
    <name evidence="2" type="ORF">P167DRAFT_517672</name>
</gene>
<dbReference type="OrthoDB" id="5404384at2759"/>
<organism evidence="2 3">
    <name type="scientific">Morchella conica CCBAS932</name>
    <dbReference type="NCBI Taxonomy" id="1392247"/>
    <lineage>
        <taxon>Eukaryota</taxon>
        <taxon>Fungi</taxon>
        <taxon>Dikarya</taxon>
        <taxon>Ascomycota</taxon>
        <taxon>Pezizomycotina</taxon>
        <taxon>Pezizomycetes</taxon>
        <taxon>Pezizales</taxon>
        <taxon>Morchellaceae</taxon>
        <taxon>Morchella</taxon>
    </lineage>
</organism>
<dbReference type="InParanoid" id="A0A3N4LE31"/>